<protein>
    <submittedName>
        <fullName evidence="1">Uncharacterized protein</fullName>
    </submittedName>
</protein>
<organism evidence="1 2">
    <name type="scientific">Candidatus Nucleicultrix amoebiphila FS5</name>
    <dbReference type="NCBI Taxonomy" id="1414854"/>
    <lineage>
        <taxon>Bacteria</taxon>
        <taxon>Pseudomonadati</taxon>
        <taxon>Pseudomonadota</taxon>
        <taxon>Alphaproteobacteria</taxon>
        <taxon>Holosporales</taxon>
        <taxon>Candidatus Nucleicultricaceae</taxon>
        <taxon>Candidatus Nucleicultrix</taxon>
    </lineage>
</organism>
<dbReference type="Proteomes" id="UP000237351">
    <property type="component" value="Chromosome"/>
</dbReference>
<dbReference type="Pfam" id="PF01963">
    <property type="entry name" value="TraB_PrgY_gumN"/>
    <property type="match status" value="1"/>
</dbReference>
<dbReference type="InterPro" id="IPR002816">
    <property type="entry name" value="TraB/PrgY/GumN_fam"/>
</dbReference>
<dbReference type="KEGG" id="naf:GQ61_06065"/>
<evidence type="ECO:0000313" key="2">
    <source>
        <dbReference type="Proteomes" id="UP000237351"/>
    </source>
</evidence>
<keyword evidence="2" id="KW-1185">Reference proteome</keyword>
<accession>A0A1W6N5A0</accession>
<proteinExistence type="predicted"/>
<reference evidence="1 2" key="1">
    <citation type="submission" date="2014-06" db="EMBL/GenBank/DDBJ databases">
        <title>The genome of the endonuclear symbiont Nucleicultrix amoebiphila.</title>
        <authorList>
            <person name="Schulz F."/>
            <person name="Horn M."/>
        </authorList>
    </citation>
    <scope>NUCLEOTIDE SEQUENCE [LARGE SCALE GENOMIC DNA]</scope>
    <source>
        <strain evidence="1 2">FS5</strain>
    </source>
</reference>
<dbReference type="AlphaFoldDB" id="A0A1W6N5A0"/>
<gene>
    <name evidence="1" type="ORF">GQ61_06065</name>
</gene>
<dbReference type="EMBL" id="CP008743">
    <property type="protein sequence ID" value="ARN84919.1"/>
    <property type="molecule type" value="Genomic_DNA"/>
</dbReference>
<sequence length="290" mass="33866">MRRFFLLSCFIYSISLSASDIKMHLIEEDQKITPQTFHISKGDVSFDLMGTQHNFPYKWLHPKAYQLIESSTLFVSEIEPLSEEEKIILCQQNFPRRPSDQASFDKLFQTQEYKQLPSPLKIAFQEIVNYELNFGFTLSLFSRYAYKETFMEGMDFCIEKSFQAAGKRTLGLISFKEQLCSDDSHGLSRLSFDEISSELEKQQLNFSCFFYLEDPSPRSYPRSLDDIRQQVKEEQFLNDRDPAFIQKSIRIATKNPEDKVLVGVGIFHLPFMLDAYTSDGWTVTKLFEDQ</sequence>
<name>A0A1W6N5A0_9PROT</name>
<evidence type="ECO:0000313" key="1">
    <source>
        <dbReference type="EMBL" id="ARN84919.1"/>
    </source>
</evidence>
<dbReference type="RefSeq" id="WP_085784431.1">
    <property type="nucleotide sequence ID" value="NZ_CP008743.1"/>
</dbReference>